<keyword evidence="3" id="KW-1185">Reference proteome</keyword>
<name>A0AAN6RYF1_9PEZI</name>
<dbReference type="AlphaFoldDB" id="A0AAN6RYF1"/>
<dbReference type="EMBL" id="MU854062">
    <property type="protein sequence ID" value="KAK3933815.1"/>
    <property type="molecule type" value="Genomic_DNA"/>
</dbReference>
<organism evidence="2 3">
    <name type="scientific">Diplogelasinospora grovesii</name>
    <dbReference type="NCBI Taxonomy" id="303347"/>
    <lineage>
        <taxon>Eukaryota</taxon>
        <taxon>Fungi</taxon>
        <taxon>Dikarya</taxon>
        <taxon>Ascomycota</taxon>
        <taxon>Pezizomycotina</taxon>
        <taxon>Sordariomycetes</taxon>
        <taxon>Sordariomycetidae</taxon>
        <taxon>Sordariales</taxon>
        <taxon>Diplogelasinosporaceae</taxon>
        <taxon>Diplogelasinospora</taxon>
    </lineage>
</organism>
<protein>
    <submittedName>
        <fullName evidence="2">Uncharacterized protein</fullName>
    </submittedName>
</protein>
<feature type="region of interest" description="Disordered" evidence="1">
    <location>
        <begin position="56"/>
        <end position="94"/>
    </location>
</feature>
<dbReference type="Proteomes" id="UP001303473">
    <property type="component" value="Unassembled WGS sequence"/>
</dbReference>
<evidence type="ECO:0000313" key="2">
    <source>
        <dbReference type="EMBL" id="KAK3933815.1"/>
    </source>
</evidence>
<sequence length="108" mass="11623">MSGSGGFYKYRCKYFYTHNCPNWVWANNAPCASCLAEGRDADDNVNDERHSCPAHAPLLAAPDEEDDGGDEGQSSHGAGRDTCCRPRVQPSPSTSIAACCYCSAGGWR</sequence>
<gene>
    <name evidence="2" type="ORF">QBC46DRAFT_326000</name>
</gene>
<comment type="caution">
    <text evidence="2">The sequence shown here is derived from an EMBL/GenBank/DDBJ whole genome shotgun (WGS) entry which is preliminary data.</text>
</comment>
<evidence type="ECO:0000313" key="3">
    <source>
        <dbReference type="Proteomes" id="UP001303473"/>
    </source>
</evidence>
<reference evidence="3" key="1">
    <citation type="journal article" date="2023" name="Mol. Phylogenet. Evol.">
        <title>Genome-scale phylogeny and comparative genomics of the fungal order Sordariales.</title>
        <authorList>
            <person name="Hensen N."/>
            <person name="Bonometti L."/>
            <person name="Westerberg I."/>
            <person name="Brannstrom I.O."/>
            <person name="Guillou S."/>
            <person name="Cros-Aarteil S."/>
            <person name="Calhoun S."/>
            <person name="Haridas S."/>
            <person name="Kuo A."/>
            <person name="Mondo S."/>
            <person name="Pangilinan J."/>
            <person name="Riley R."/>
            <person name="LaButti K."/>
            <person name="Andreopoulos B."/>
            <person name="Lipzen A."/>
            <person name="Chen C."/>
            <person name="Yan M."/>
            <person name="Daum C."/>
            <person name="Ng V."/>
            <person name="Clum A."/>
            <person name="Steindorff A."/>
            <person name="Ohm R.A."/>
            <person name="Martin F."/>
            <person name="Silar P."/>
            <person name="Natvig D.O."/>
            <person name="Lalanne C."/>
            <person name="Gautier V."/>
            <person name="Ament-Velasquez S.L."/>
            <person name="Kruys A."/>
            <person name="Hutchinson M.I."/>
            <person name="Powell A.J."/>
            <person name="Barry K."/>
            <person name="Miller A.N."/>
            <person name="Grigoriev I.V."/>
            <person name="Debuchy R."/>
            <person name="Gladieux P."/>
            <person name="Hiltunen Thoren M."/>
            <person name="Johannesson H."/>
        </authorList>
    </citation>
    <scope>NUCLEOTIDE SEQUENCE [LARGE SCALE GENOMIC DNA]</scope>
    <source>
        <strain evidence="3">CBS 340.73</strain>
    </source>
</reference>
<accession>A0AAN6RYF1</accession>
<evidence type="ECO:0000256" key="1">
    <source>
        <dbReference type="SAM" id="MobiDB-lite"/>
    </source>
</evidence>
<proteinExistence type="predicted"/>